<evidence type="ECO:0000313" key="4">
    <source>
        <dbReference type="EMBL" id="ASP19330.1"/>
    </source>
</evidence>
<comment type="subcellular location">
    <subcellularLocation>
        <location evidence="1">Secreted</location>
    </subcellularLocation>
</comment>
<evidence type="ECO:0000256" key="2">
    <source>
        <dbReference type="ARBA" id="ARBA00022525"/>
    </source>
</evidence>
<dbReference type="InterPro" id="IPR011049">
    <property type="entry name" value="Serralysin-like_metalloprot_C"/>
</dbReference>
<keyword evidence="2" id="KW-0964">Secreted</keyword>
<dbReference type="SUPFAM" id="SSF51120">
    <property type="entry name" value="beta-Roll"/>
    <property type="match status" value="3"/>
</dbReference>
<dbReference type="InterPro" id="IPR001343">
    <property type="entry name" value="Hemolysn_Ca-bd"/>
</dbReference>
<dbReference type="SUPFAM" id="SSF51445">
    <property type="entry name" value="(Trans)glycosidases"/>
    <property type="match status" value="1"/>
</dbReference>
<dbReference type="PROSITE" id="PS00330">
    <property type="entry name" value="HEMOLYSIN_CALCIUM"/>
    <property type="match status" value="2"/>
</dbReference>
<dbReference type="PANTHER" id="PTHR38340:SF1">
    <property type="entry name" value="S-LAYER PROTEIN"/>
    <property type="match status" value="1"/>
</dbReference>
<dbReference type="InterPro" id="IPR025282">
    <property type="entry name" value="DUF4214"/>
</dbReference>
<sequence>MASYNVSLASATATGTFVQESHFGTNALHDVNISTTGDMLPHDGFIAAVDALDLTNLRYPGGHAENTLDVTRLENGQLRAEVRAFMDWVVANSTPDNMIQVTVVLPTKIDIPAAQMEAFVYLLLEQYGDHITGLEIGNEYSIGTRVEGFDRSTHPEDIPDSDFVSSMTESEYGIAANRVINAAQDAIDRLAQDRPGLGHDPAILIQLGDSNGAGSAYKGNGSWDEANEAILEWLDQRAIDAIDGAVAHYYYNQSHVETQAFEGTYQEVRSLDQRIDNFNEHLGREVPLYITEWNVLNTNMNQQGMAAASTLLEMFEVMVQLETADAFIWPLQHRISNTIAGNRSEDGVDLSAGGGAFKLMADNLRPETSVETGHVEQFESIDTEWTGSNGEVETNYYASPYHDVIYVSLRDLDPGTVNFDLRPFLDEAVSVNVTRMTMDPASSDGFSDLADENGLNRLGRRYIDAEEYAALSQLAFFDETDKNHIQTTGNGQYRTYLPTVTGIVTLTGNPDSIEDYYFATETDVDPLFVSVNGDFLNSGTVALNMMPYDVAQIVIEKKWIQEGGSGDETFTGGIGMDVVLGRHGNDTISTGEGDDTLKGGYGNDLLNAGSGNDSIHAGEGNDTIFAGAGDDLIEAGRGTKIIDGGAGKDTLWLDGNINAYTASLVNGQLRLIGDGTDARISGVETLVFADQRVSVTDYLNGLEGGTVDQPKGQYGTAHDDLLNGSSDNEILSGDAGHDILVGNSGHDTLMAGEGTDLLIAEERGLYGTDASEQVYRIYKAVFGREPDVNGHQYWVTQLASSAKTHAEIAKGFMGSPEFQNTYGTTTDVEFVTLLYQNVLGRAPDPGGLNAWLSNLSDGMTRQMVVRHFAESPENKSSTYESQVDFDARWDATTWTDDVFRMFQTVFDRVPDADEFQDWTLSLSNGVSLEAAVSTLMASAEFQASYGATTNAEFVAHLHQNAPGNDPGGMAAWTTALDQGLDRADVIIALMNSTESVLATESDLKAYVQALGPDDVLEAGSGNDILSGGMGCDSFVFDPTDDGTHTVTDLEPWDIIDISEFGYADVDTALAHMIQQDDDVVFQDQGVTVVFSGVDLDDITDDMIALL</sequence>
<dbReference type="InterPro" id="IPR050557">
    <property type="entry name" value="RTX_toxin/Mannuronan_C5-epim"/>
</dbReference>
<dbReference type="GO" id="GO:0005576">
    <property type="term" value="C:extracellular region"/>
    <property type="evidence" value="ECO:0007669"/>
    <property type="project" value="UniProtKB-SubCell"/>
</dbReference>
<dbReference type="EMBL" id="CP022540">
    <property type="protein sequence ID" value="ASP19330.1"/>
    <property type="molecule type" value="Genomic_DNA"/>
</dbReference>
<dbReference type="OrthoDB" id="5242885at2"/>
<dbReference type="Pfam" id="PF13946">
    <property type="entry name" value="DUF4214"/>
    <property type="match status" value="2"/>
</dbReference>
<dbReference type="Proteomes" id="UP000203589">
    <property type="component" value="Chromosome"/>
</dbReference>
<keyword evidence="5" id="KW-1185">Reference proteome</keyword>
<dbReference type="Gene3D" id="3.20.20.80">
    <property type="entry name" value="Glycosidases"/>
    <property type="match status" value="1"/>
</dbReference>
<dbReference type="InterPro" id="IPR017853">
    <property type="entry name" value="GH"/>
</dbReference>
<dbReference type="InterPro" id="IPR018511">
    <property type="entry name" value="Hemolysin-typ_Ca-bd_CS"/>
</dbReference>
<dbReference type="GO" id="GO:0005509">
    <property type="term" value="F:calcium ion binding"/>
    <property type="evidence" value="ECO:0007669"/>
    <property type="project" value="InterPro"/>
</dbReference>
<dbReference type="PANTHER" id="PTHR38340">
    <property type="entry name" value="S-LAYER PROTEIN"/>
    <property type="match status" value="1"/>
</dbReference>
<evidence type="ECO:0000256" key="1">
    <source>
        <dbReference type="ARBA" id="ARBA00004613"/>
    </source>
</evidence>
<reference evidence="4 5" key="1">
    <citation type="submission" date="2017-07" db="EMBL/GenBank/DDBJ databases">
        <title>Genome Sequence of Antarctobacter heliothermus Strain SMS3 Isolated from a culture of the Diatom Skeletonema marinoi.</title>
        <authorList>
            <person name="Topel M."/>
            <person name="Pinder M.I.M."/>
            <person name="Johansson O.N."/>
            <person name="Kourtchenko O."/>
            <person name="Godhe A."/>
            <person name="Clarke A.K."/>
        </authorList>
    </citation>
    <scope>NUCLEOTIDE SEQUENCE [LARGE SCALE GENOMIC DNA]</scope>
    <source>
        <strain evidence="4 5">SMS3</strain>
    </source>
</reference>
<dbReference type="Gene3D" id="1.10.3130.20">
    <property type="entry name" value="Phycobilisome linker domain"/>
    <property type="match status" value="1"/>
</dbReference>
<protein>
    <submittedName>
        <fullName evidence="4">Bifunctional hemolysin/adenylate cyclase</fullName>
    </submittedName>
</protein>
<gene>
    <name evidence="4" type="ORF">ANTHELSMS3_00610</name>
</gene>
<dbReference type="Gene3D" id="2.150.10.10">
    <property type="entry name" value="Serralysin-like metalloprotease, C-terminal"/>
    <property type="match status" value="4"/>
</dbReference>
<evidence type="ECO:0000259" key="3">
    <source>
        <dbReference type="Pfam" id="PF13946"/>
    </source>
</evidence>
<dbReference type="RefSeq" id="WP_094033588.1">
    <property type="nucleotide sequence ID" value="NZ_CP022540.1"/>
</dbReference>
<accession>A0A222DZH4</accession>
<organism evidence="4 5">
    <name type="scientific">Antarctobacter heliothermus</name>
    <dbReference type="NCBI Taxonomy" id="74033"/>
    <lineage>
        <taxon>Bacteria</taxon>
        <taxon>Pseudomonadati</taxon>
        <taxon>Pseudomonadota</taxon>
        <taxon>Alphaproteobacteria</taxon>
        <taxon>Rhodobacterales</taxon>
        <taxon>Roseobacteraceae</taxon>
        <taxon>Antarctobacter</taxon>
    </lineage>
</organism>
<dbReference type="KEGG" id="aht:ANTHELSMS3_00610"/>
<feature type="domain" description="DUF4214" evidence="3">
    <location>
        <begin position="933"/>
        <end position="995"/>
    </location>
</feature>
<dbReference type="Pfam" id="PF00353">
    <property type="entry name" value="HemolysinCabind"/>
    <property type="match status" value="4"/>
</dbReference>
<evidence type="ECO:0000313" key="5">
    <source>
        <dbReference type="Proteomes" id="UP000203589"/>
    </source>
</evidence>
<proteinExistence type="predicted"/>
<dbReference type="PRINTS" id="PR00313">
    <property type="entry name" value="CABNDNGRPT"/>
</dbReference>
<name>A0A222DZH4_9RHOB</name>
<feature type="domain" description="DUF4214" evidence="3">
    <location>
        <begin position="809"/>
        <end position="876"/>
    </location>
</feature>
<dbReference type="InterPro" id="IPR038255">
    <property type="entry name" value="PBS_linker_sf"/>
</dbReference>
<dbReference type="AlphaFoldDB" id="A0A222DZH4"/>